<evidence type="ECO:0000313" key="3">
    <source>
        <dbReference type="Proteomes" id="UP001259659"/>
    </source>
</evidence>
<keyword evidence="3" id="KW-1185">Reference proteome</keyword>
<sequence>MTKEENTVGKKAVQLLVEHSYGPETKITGCDEDEIRDLESEFNVTLPEAYKSCMRHIGKNPNGFRRGSEFAYPEMKRQREFAQKRVEENDVDFKFDESDFVFMGHQGYSFLFFDTDEGDNPPVYLFMSPNEPYKLNDSFSEWLFNEIRQ</sequence>
<dbReference type="InterPro" id="IPR037883">
    <property type="entry name" value="Knr4/Smi1-like_sf"/>
</dbReference>
<protein>
    <submittedName>
        <fullName evidence="2">SMI1/KNR4 family protein</fullName>
    </submittedName>
</protein>
<evidence type="ECO:0000313" key="2">
    <source>
        <dbReference type="EMBL" id="MDS0260819.1"/>
    </source>
</evidence>
<dbReference type="Pfam" id="PF09346">
    <property type="entry name" value="SMI1_KNR4"/>
    <property type="match status" value="1"/>
</dbReference>
<dbReference type="Gene3D" id="3.40.1580.10">
    <property type="entry name" value="SMI1/KNR4-like"/>
    <property type="match status" value="1"/>
</dbReference>
<gene>
    <name evidence="2" type="ORF">NDI56_15540</name>
</gene>
<accession>A0ABU2FEY4</accession>
<dbReference type="InterPro" id="IPR018958">
    <property type="entry name" value="Knr4/Smi1-like_dom"/>
</dbReference>
<dbReference type="Proteomes" id="UP001259659">
    <property type="component" value="Unassembled WGS sequence"/>
</dbReference>
<name>A0ABU2FEY4_9EURY</name>
<dbReference type="SUPFAM" id="SSF160631">
    <property type="entry name" value="SMI1/KNR4-like"/>
    <property type="match status" value="1"/>
</dbReference>
<comment type="caution">
    <text evidence="2">The sequence shown here is derived from an EMBL/GenBank/DDBJ whole genome shotgun (WGS) entry which is preliminary data.</text>
</comment>
<dbReference type="SMART" id="SM00860">
    <property type="entry name" value="SMI1_KNR4"/>
    <property type="match status" value="1"/>
</dbReference>
<evidence type="ECO:0000259" key="1">
    <source>
        <dbReference type="SMART" id="SM00860"/>
    </source>
</evidence>
<reference evidence="2 3" key="1">
    <citation type="submission" date="2022-06" db="EMBL/GenBank/DDBJ databases">
        <title>Haloarcula sp. a new haloarchaeum isolate from saline soil.</title>
        <authorList>
            <person name="Strakova D."/>
            <person name="Galisteo C."/>
            <person name="Sanchez-Porro C."/>
            <person name="Ventosa A."/>
        </authorList>
    </citation>
    <scope>NUCLEOTIDE SEQUENCE [LARGE SCALE GENOMIC DNA]</scope>
    <source>
        <strain evidence="2 3">S1CR25-12</strain>
    </source>
</reference>
<proteinExistence type="predicted"/>
<feature type="domain" description="Knr4/Smi1-like" evidence="1">
    <location>
        <begin position="29"/>
        <end position="145"/>
    </location>
</feature>
<dbReference type="RefSeq" id="WP_310920584.1">
    <property type="nucleotide sequence ID" value="NZ_JAMQON010000004.1"/>
</dbReference>
<dbReference type="EMBL" id="JAMQON010000004">
    <property type="protein sequence ID" value="MDS0260819.1"/>
    <property type="molecule type" value="Genomic_DNA"/>
</dbReference>
<organism evidence="2 3">
    <name type="scientific">Haloarcula saliterrae</name>
    <dbReference type="NCBI Taxonomy" id="2950534"/>
    <lineage>
        <taxon>Archaea</taxon>
        <taxon>Methanobacteriati</taxon>
        <taxon>Methanobacteriota</taxon>
        <taxon>Stenosarchaea group</taxon>
        <taxon>Halobacteria</taxon>
        <taxon>Halobacteriales</taxon>
        <taxon>Haloarculaceae</taxon>
        <taxon>Haloarcula</taxon>
    </lineage>
</organism>